<dbReference type="Gene3D" id="3.30.300.20">
    <property type="match status" value="2"/>
</dbReference>
<dbReference type="InterPro" id="IPR058582">
    <property type="entry name" value="KH_NusA_2nd"/>
</dbReference>
<evidence type="ECO:0000256" key="6">
    <source>
        <dbReference type="ARBA" id="ARBA00023163"/>
    </source>
</evidence>
<dbReference type="CDD" id="cd02134">
    <property type="entry name" value="KH-II_NusA_rpt1"/>
    <property type="match status" value="1"/>
</dbReference>
<keyword evidence="1 7" id="KW-0806">Transcription termination</keyword>
<dbReference type="Gene3D" id="3.30.1480.10">
    <property type="entry name" value="NusA, N-terminal domain"/>
    <property type="match status" value="1"/>
</dbReference>
<dbReference type="Pfam" id="PF13184">
    <property type="entry name" value="KH_NusA_1st"/>
    <property type="match status" value="1"/>
</dbReference>
<gene>
    <name evidence="7" type="primary">nusA</name>
    <name evidence="9" type="ORF">AL399_04010</name>
</gene>
<dbReference type="SUPFAM" id="SSF69705">
    <property type="entry name" value="Transcription factor NusA, N-terminal domain"/>
    <property type="match status" value="1"/>
</dbReference>
<dbReference type="Gene3D" id="2.40.50.140">
    <property type="entry name" value="Nucleic acid-binding proteins"/>
    <property type="match status" value="1"/>
</dbReference>
<dbReference type="GO" id="GO:0005829">
    <property type="term" value="C:cytosol"/>
    <property type="evidence" value="ECO:0007669"/>
    <property type="project" value="TreeGrafter"/>
</dbReference>
<dbReference type="InterPro" id="IPR025249">
    <property type="entry name" value="TF_NusA_KH_1st"/>
</dbReference>
<dbReference type="PROSITE" id="PS50084">
    <property type="entry name" value="KH_TYPE_1"/>
    <property type="match status" value="1"/>
</dbReference>
<proteinExistence type="inferred from homology"/>
<dbReference type="InterPro" id="IPR010213">
    <property type="entry name" value="TF_NusA"/>
</dbReference>
<organism evidence="9 10">
    <name type="scientific">Candidatus [Bacteroides] periocalifornicus</name>
    <dbReference type="NCBI Taxonomy" id="1702214"/>
    <lineage>
        <taxon>Bacteria</taxon>
        <taxon>Pseudomonadati</taxon>
        <taxon>Bacteroidota</taxon>
    </lineage>
</organism>
<comment type="caution">
    <text evidence="9">The sequence shown here is derived from an EMBL/GenBank/DDBJ whole genome shotgun (WGS) entry which is preliminary data.</text>
</comment>
<evidence type="ECO:0000313" key="9">
    <source>
        <dbReference type="EMBL" id="KQM09028.1"/>
    </source>
</evidence>
<dbReference type="Pfam" id="PF08529">
    <property type="entry name" value="NusA_N"/>
    <property type="match status" value="1"/>
</dbReference>
<keyword evidence="6 7" id="KW-0804">Transcription</keyword>
<reference evidence="9" key="1">
    <citation type="submission" date="2015-08" db="EMBL/GenBank/DDBJ databases">
        <title>Candidatus Bacteriodes Periocalifornicus.</title>
        <authorList>
            <person name="McLean J.S."/>
            <person name="Kelley S."/>
        </authorList>
    </citation>
    <scope>NUCLEOTIDE SEQUENCE [LARGE SCALE GENOMIC DNA]</scope>
    <source>
        <strain evidence="9">12B</strain>
    </source>
</reference>
<dbReference type="GO" id="GO:0003746">
    <property type="term" value="F:translation elongation factor activity"/>
    <property type="evidence" value="ECO:0007669"/>
    <property type="project" value="UniProtKB-KW"/>
</dbReference>
<dbReference type="GO" id="GO:0003723">
    <property type="term" value="F:RNA binding"/>
    <property type="evidence" value="ECO:0007669"/>
    <property type="project" value="UniProtKB-UniRule"/>
</dbReference>
<keyword evidence="9" id="KW-0251">Elongation factor</keyword>
<keyword evidence="9" id="KW-0648">Protein biosynthesis</keyword>
<dbReference type="Pfam" id="PF26594">
    <property type="entry name" value="KH_NusA_2nd"/>
    <property type="match status" value="1"/>
</dbReference>
<dbReference type="InterPro" id="IPR003029">
    <property type="entry name" value="S1_domain"/>
</dbReference>
<dbReference type="PANTHER" id="PTHR22648:SF0">
    <property type="entry name" value="TRANSCRIPTION TERMINATION_ANTITERMINATION PROTEIN NUSA"/>
    <property type="match status" value="1"/>
</dbReference>
<dbReference type="InterPro" id="IPR012340">
    <property type="entry name" value="NA-bd_OB-fold"/>
</dbReference>
<dbReference type="GO" id="GO:0003700">
    <property type="term" value="F:DNA-binding transcription factor activity"/>
    <property type="evidence" value="ECO:0007669"/>
    <property type="project" value="InterPro"/>
</dbReference>
<name>A0A0Q4B8D6_9BACT</name>
<dbReference type="InterPro" id="IPR009019">
    <property type="entry name" value="KH_sf_prok-type"/>
</dbReference>
<dbReference type="InterPro" id="IPR015946">
    <property type="entry name" value="KH_dom-like_a/b"/>
</dbReference>
<evidence type="ECO:0000256" key="2">
    <source>
        <dbReference type="ARBA" id="ARBA00022490"/>
    </source>
</evidence>
<dbReference type="AlphaFoldDB" id="A0A0Q4B8D6"/>
<evidence type="ECO:0000256" key="5">
    <source>
        <dbReference type="ARBA" id="ARBA00023015"/>
    </source>
</evidence>
<evidence type="ECO:0000256" key="7">
    <source>
        <dbReference type="HAMAP-Rule" id="MF_00945"/>
    </source>
</evidence>
<comment type="subunit">
    <text evidence="7">Monomer. Binds directly to the core enzyme of the DNA-dependent RNA polymerase and to nascent RNA.</text>
</comment>
<keyword evidence="2 7" id="KW-0963">Cytoplasm</keyword>
<dbReference type="PANTHER" id="PTHR22648">
    <property type="entry name" value="TRANSCRIPTION TERMINATION FACTOR NUSA"/>
    <property type="match status" value="1"/>
</dbReference>
<dbReference type="CDD" id="cd04455">
    <property type="entry name" value="S1_NusA"/>
    <property type="match status" value="1"/>
</dbReference>
<accession>A0A0Q4B8D6</accession>
<evidence type="ECO:0000256" key="3">
    <source>
        <dbReference type="ARBA" id="ARBA00022814"/>
    </source>
</evidence>
<keyword evidence="3 7" id="KW-0889">Transcription antitermination</keyword>
<protein>
    <recommendedName>
        <fullName evidence="7">Transcription termination/antitermination protein NusA</fullName>
    </recommendedName>
</protein>
<dbReference type="EMBL" id="LIIK01000014">
    <property type="protein sequence ID" value="KQM09028.1"/>
    <property type="molecule type" value="Genomic_DNA"/>
</dbReference>
<comment type="similarity">
    <text evidence="7">Belongs to the NusA family.</text>
</comment>
<dbReference type="GO" id="GO:0006353">
    <property type="term" value="P:DNA-templated transcription termination"/>
    <property type="evidence" value="ECO:0007669"/>
    <property type="project" value="UniProtKB-UniRule"/>
</dbReference>
<evidence type="ECO:0000256" key="1">
    <source>
        <dbReference type="ARBA" id="ARBA00022472"/>
    </source>
</evidence>
<keyword evidence="10" id="KW-1185">Reference proteome</keyword>
<dbReference type="InterPro" id="IPR013735">
    <property type="entry name" value="TF_NusA_N"/>
</dbReference>
<dbReference type="CDD" id="cd22529">
    <property type="entry name" value="KH-II_NusA_rpt2"/>
    <property type="match status" value="1"/>
</dbReference>
<dbReference type="SUPFAM" id="SSF50249">
    <property type="entry name" value="Nucleic acid-binding proteins"/>
    <property type="match status" value="1"/>
</dbReference>
<dbReference type="SUPFAM" id="SSF54814">
    <property type="entry name" value="Prokaryotic type KH domain (KH-domain type II)"/>
    <property type="match status" value="2"/>
</dbReference>
<keyword evidence="4 7" id="KW-0694">RNA-binding</keyword>
<dbReference type="InterPro" id="IPR036555">
    <property type="entry name" value="NusA_N_sf"/>
</dbReference>
<evidence type="ECO:0000259" key="8">
    <source>
        <dbReference type="PROSITE" id="PS50126"/>
    </source>
</evidence>
<keyword evidence="5 7" id="KW-0805">Transcription regulation</keyword>
<evidence type="ECO:0000313" key="10">
    <source>
        <dbReference type="Proteomes" id="UP000054172"/>
    </source>
</evidence>
<dbReference type="NCBIfam" id="TIGR01953">
    <property type="entry name" value="NusA"/>
    <property type="match status" value="1"/>
</dbReference>
<comment type="subcellular location">
    <subcellularLocation>
        <location evidence="7">Cytoplasm</location>
    </subcellularLocation>
</comment>
<dbReference type="InterPro" id="IPR030842">
    <property type="entry name" value="TF_NusA_bacterial"/>
</dbReference>
<dbReference type="FunFam" id="3.30.300.20:FF:000002">
    <property type="entry name" value="Transcription termination/antitermination protein NusA"/>
    <property type="match status" value="1"/>
</dbReference>
<dbReference type="GO" id="GO:0031564">
    <property type="term" value="P:transcription antitermination"/>
    <property type="evidence" value="ECO:0007669"/>
    <property type="project" value="UniProtKB-UniRule"/>
</dbReference>
<dbReference type="STRING" id="1702214.AL399_04010"/>
<comment type="function">
    <text evidence="7">Participates in both transcription termination and antitermination.</text>
</comment>
<feature type="domain" description="S1 motif" evidence="8">
    <location>
        <begin position="138"/>
        <end position="203"/>
    </location>
</feature>
<dbReference type="HAMAP" id="MF_00945_B">
    <property type="entry name" value="NusA_B"/>
    <property type="match status" value="1"/>
</dbReference>
<dbReference type="Proteomes" id="UP000054172">
    <property type="component" value="Unassembled WGS sequence"/>
</dbReference>
<dbReference type="PATRIC" id="fig|1702214.3.peg.1510"/>
<evidence type="ECO:0000256" key="4">
    <source>
        <dbReference type="ARBA" id="ARBA00022884"/>
    </source>
</evidence>
<dbReference type="PROSITE" id="PS50126">
    <property type="entry name" value="S1"/>
    <property type="match status" value="1"/>
</dbReference>
<sequence>MNSKGLIETFSEFKEIKNIDRPTLAAILEEVFRAVLVKNYGQDDNYDVIINIDKGDFEIWRSREVVPDGAVVDPNRQVSLSDAQRVDEDFEVGEEMTDEVRFEDFARRNILSIRQNLSSRIAELERSQLYESYQDRVGELISAEIYQVRKREVILTHGDGHELILPKQEQIPSDFYRKGETIRAVIVRVEMEGSGPKIFVSRASPLFLERLLEQEVPEIADGLITVKKVVRIPGERAKVAVESYDDRIDPVGACVGARGSRISGIVRELHNENIDVINYSPNIGLMIARALSPARITQLRIDEERKQVEAFLEQGEVSLAIGKGGFNIRLASQLTGYKIDVYRDSDNSEDDLNLEEFLDEIEPWVVEALKRIGCDTARSVLELDPEDIMRQADLEEETVQHVLSVLRNELE</sequence>